<dbReference type="PANTHER" id="PTHR37692">
    <property type="entry name" value="HYPOTHETICAL MEMBRANE SPANNING PROTEIN"/>
    <property type="match status" value="1"/>
</dbReference>
<feature type="transmembrane region" description="Helical" evidence="1">
    <location>
        <begin position="6"/>
        <end position="29"/>
    </location>
</feature>
<reference evidence="2 3" key="1">
    <citation type="journal article" date="2016" name="Nat. Commun.">
        <title>Thousands of microbial genomes shed light on interconnected biogeochemical processes in an aquifer system.</title>
        <authorList>
            <person name="Anantharaman K."/>
            <person name="Brown C.T."/>
            <person name="Hug L.A."/>
            <person name="Sharon I."/>
            <person name="Castelle C.J."/>
            <person name="Probst A.J."/>
            <person name="Thomas B.C."/>
            <person name="Singh A."/>
            <person name="Wilkins M.J."/>
            <person name="Karaoz U."/>
            <person name="Brodie E.L."/>
            <person name="Williams K.H."/>
            <person name="Hubbard S.S."/>
            <person name="Banfield J.F."/>
        </authorList>
    </citation>
    <scope>NUCLEOTIDE SEQUENCE [LARGE SCALE GENOMIC DNA]</scope>
    <source>
        <strain evidence="3">RBG_16_55_9</strain>
    </source>
</reference>
<evidence type="ECO:0000313" key="3">
    <source>
        <dbReference type="Proteomes" id="UP000179157"/>
    </source>
</evidence>
<dbReference type="Pfam" id="PF04238">
    <property type="entry name" value="DUF420"/>
    <property type="match status" value="1"/>
</dbReference>
<dbReference type="GO" id="GO:0022904">
    <property type="term" value="P:respiratory electron transport chain"/>
    <property type="evidence" value="ECO:0007669"/>
    <property type="project" value="InterPro"/>
</dbReference>
<accession>A0A1F5V175</accession>
<dbReference type="InterPro" id="IPR007352">
    <property type="entry name" value="DUF420"/>
</dbReference>
<dbReference type="InterPro" id="IPR013833">
    <property type="entry name" value="Cyt_c_oxidase_su3_a-hlx"/>
</dbReference>
<dbReference type="Gene3D" id="1.20.120.80">
    <property type="entry name" value="Cytochrome c oxidase, subunit III, four-helix bundle"/>
    <property type="match status" value="1"/>
</dbReference>
<name>A0A1F5V175_FRAXR</name>
<feature type="transmembrane region" description="Helical" evidence="1">
    <location>
        <begin position="120"/>
        <end position="138"/>
    </location>
</feature>
<dbReference type="EMBL" id="MFGX01000017">
    <property type="protein sequence ID" value="OGF57172.1"/>
    <property type="molecule type" value="Genomic_DNA"/>
</dbReference>
<dbReference type="GO" id="GO:0016020">
    <property type="term" value="C:membrane"/>
    <property type="evidence" value="ECO:0007669"/>
    <property type="project" value="InterPro"/>
</dbReference>
<organism evidence="2 3">
    <name type="scientific">Fraserbacteria sp. (strain RBG_16_55_9)</name>
    <dbReference type="NCBI Taxonomy" id="1817864"/>
    <lineage>
        <taxon>Bacteria</taxon>
        <taxon>Candidatus Fraseribacteriota</taxon>
    </lineage>
</organism>
<comment type="caution">
    <text evidence="2">The sequence shown here is derived from an EMBL/GenBank/DDBJ whole genome shotgun (WGS) entry which is preliminary data.</text>
</comment>
<gene>
    <name evidence="2" type="ORF">A2Z21_03185</name>
</gene>
<dbReference type="PANTHER" id="PTHR37692:SF1">
    <property type="entry name" value="DUF420 DOMAIN-CONTAINING PROTEIN"/>
    <property type="match status" value="1"/>
</dbReference>
<proteinExistence type="predicted"/>
<evidence type="ECO:0000256" key="1">
    <source>
        <dbReference type="SAM" id="Phobius"/>
    </source>
</evidence>
<dbReference type="GO" id="GO:0004129">
    <property type="term" value="F:cytochrome-c oxidase activity"/>
    <property type="evidence" value="ECO:0007669"/>
    <property type="project" value="InterPro"/>
</dbReference>
<evidence type="ECO:0008006" key="4">
    <source>
        <dbReference type="Google" id="ProtNLM"/>
    </source>
</evidence>
<keyword evidence="1" id="KW-1133">Transmembrane helix</keyword>
<dbReference type="AlphaFoldDB" id="A0A1F5V175"/>
<dbReference type="STRING" id="1817864.A2Z21_03185"/>
<feature type="transmembrane region" description="Helical" evidence="1">
    <location>
        <begin position="41"/>
        <end position="61"/>
    </location>
</feature>
<evidence type="ECO:0000313" key="2">
    <source>
        <dbReference type="EMBL" id="OGF57172.1"/>
    </source>
</evidence>
<keyword evidence="1" id="KW-0472">Membrane</keyword>
<sequence>MSLQEILPALDAGLILTSGVCLVLGFIFIKQKRITWHKRSMLTAAGFAALFLMVYVIRWALFGSKPFEGQGFVRQVYFGLLGSHVVLAIAIVPLVIVTLRRALRSDFSNHKRIARITLPIWLYVAITGWLVYWMLYHMSN</sequence>
<protein>
    <recommendedName>
        <fullName evidence="4">DUF420 domain-containing protein</fullName>
    </recommendedName>
</protein>
<dbReference type="Proteomes" id="UP000179157">
    <property type="component" value="Unassembled WGS sequence"/>
</dbReference>
<feature type="transmembrane region" description="Helical" evidence="1">
    <location>
        <begin position="76"/>
        <end position="99"/>
    </location>
</feature>
<keyword evidence="1" id="KW-0812">Transmembrane</keyword>